<dbReference type="EMBL" id="NHMK01000003">
    <property type="protein sequence ID" value="OWL98933.1"/>
    <property type="molecule type" value="Genomic_DNA"/>
</dbReference>
<protein>
    <recommendedName>
        <fullName evidence="3">Haloacid dehalogenase</fullName>
    </recommendedName>
</protein>
<comment type="caution">
    <text evidence="1">The sequence shown here is derived from an EMBL/GenBank/DDBJ whole genome shotgun (WGS) entry which is preliminary data.</text>
</comment>
<organism evidence="1 2">
    <name type="scientific">Deinococcus indicus</name>
    <dbReference type="NCBI Taxonomy" id="223556"/>
    <lineage>
        <taxon>Bacteria</taxon>
        <taxon>Thermotogati</taxon>
        <taxon>Deinococcota</taxon>
        <taxon>Deinococci</taxon>
        <taxon>Deinococcales</taxon>
        <taxon>Deinococcaceae</taxon>
        <taxon>Deinococcus</taxon>
    </lineage>
</organism>
<dbReference type="Proteomes" id="UP000197208">
    <property type="component" value="Unassembled WGS sequence"/>
</dbReference>
<dbReference type="InterPro" id="IPR036412">
    <property type="entry name" value="HAD-like_sf"/>
</dbReference>
<gene>
    <name evidence="1" type="ORF">CBQ26_00305</name>
</gene>
<dbReference type="SMR" id="A0A246BTF3"/>
<reference evidence="1 2" key="1">
    <citation type="submission" date="2017-05" db="EMBL/GenBank/DDBJ databases">
        <title>De novo genome assembly of Deniococcus indicus strain DR1.</title>
        <authorList>
            <person name="Chauhan D."/>
            <person name="Yennamalli R.M."/>
            <person name="Priyadarshini R."/>
        </authorList>
    </citation>
    <scope>NUCLEOTIDE SEQUENCE [LARGE SCALE GENOMIC DNA]</scope>
    <source>
        <strain evidence="1 2">DR1</strain>
    </source>
</reference>
<dbReference type="OrthoDB" id="278110at2"/>
<evidence type="ECO:0008006" key="3">
    <source>
        <dbReference type="Google" id="ProtNLM"/>
    </source>
</evidence>
<proteinExistence type="predicted"/>
<evidence type="ECO:0000313" key="1">
    <source>
        <dbReference type="EMBL" id="OWL98933.1"/>
    </source>
</evidence>
<dbReference type="SUPFAM" id="SSF56784">
    <property type="entry name" value="HAD-like"/>
    <property type="match status" value="1"/>
</dbReference>
<dbReference type="AlphaFoldDB" id="A0A246BTF3"/>
<evidence type="ECO:0000313" key="2">
    <source>
        <dbReference type="Proteomes" id="UP000197208"/>
    </source>
</evidence>
<name>A0A246BTF3_9DEIO</name>
<dbReference type="RefSeq" id="WP_088246626.1">
    <property type="nucleotide sequence ID" value="NZ_NHMK01000003.1"/>
</dbReference>
<dbReference type="Gene3D" id="3.40.50.1000">
    <property type="entry name" value="HAD superfamily/HAD-like"/>
    <property type="match status" value="1"/>
</dbReference>
<sequence length="212" mass="23082">MTGVPRPLWVAFDIDGTLACALPALRVALAARLGLPVDAIRDGGPYEQFGFTTGCGRTDIALSGMAQREWEQVASQAQPLPGALDAVTRVAQAGRLLGYVTRRPLHMWDVTYTWLSAHGFPVANYLLRHMPDEHACKSVQAVGLAVSWGHRDGGPNHLSSITLVEDSGREALSAARNGLRVHLIDQPHNQAAQHERITRIPDLTHLKAELHD</sequence>
<dbReference type="InterPro" id="IPR023214">
    <property type="entry name" value="HAD_sf"/>
</dbReference>
<accession>A0A246BTF3</accession>
<keyword evidence="2" id="KW-1185">Reference proteome</keyword>